<keyword evidence="8" id="KW-1185">Reference proteome</keyword>
<dbReference type="AlphaFoldDB" id="A0AA86VWN9"/>
<sequence length="228" mass="25497">MVFLRQGMQHVRSYYNSEAQMIRGGFPQPFISRTNKTSFLKPRSKAEIKVVAAKKHSEAEKRRRMRINGQYETLRAILPNLIKHGEIDFVMNQQKDKASVLAETIKQVKELKKKVSKLEQDSYGNSSKDVVKFPSGADRLNLEKCNNEEGLVKATLSCEDSLGLMSAISRAVGSVKTKVVKAEIVSVGGRTRSVLWVQGLGTDGMGMLKSSLKIAMHKPAFKMRHSTQ</sequence>
<keyword evidence="5" id="KW-0539">Nucleus</keyword>
<dbReference type="Gramene" id="rna-AYBTSS11_LOCUS5183">
    <property type="protein sequence ID" value="CAJ1931315.1"/>
    <property type="gene ID" value="gene-AYBTSS11_LOCUS5183"/>
</dbReference>
<evidence type="ECO:0000313" key="7">
    <source>
        <dbReference type="EMBL" id="CAJ1931315.1"/>
    </source>
</evidence>
<dbReference type="Gene3D" id="4.10.280.10">
    <property type="entry name" value="Helix-loop-helix DNA-binding domain"/>
    <property type="match status" value="1"/>
</dbReference>
<evidence type="ECO:0000313" key="8">
    <source>
        <dbReference type="Proteomes" id="UP001189624"/>
    </source>
</evidence>
<dbReference type="PANTHER" id="PTHR45844:SF17">
    <property type="entry name" value="TRANSCRIPTION FACTOR BHLH131"/>
    <property type="match status" value="1"/>
</dbReference>
<dbReference type="GO" id="GO:0005634">
    <property type="term" value="C:nucleus"/>
    <property type="evidence" value="ECO:0007669"/>
    <property type="project" value="UniProtKB-SubCell"/>
</dbReference>
<evidence type="ECO:0000259" key="6">
    <source>
        <dbReference type="PROSITE" id="PS50888"/>
    </source>
</evidence>
<dbReference type="PANTHER" id="PTHR45844">
    <property type="entry name" value="TRANSCRIPTION FACTOR BHLH30"/>
    <property type="match status" value="1"/>
</dbReference>
<dbReference type="Pfam" id="PF00010">
    <property type="entry name" value="HLH"/>
    <property type="match status" value="1"/>
</dbReference>
<dbReference type="InterPro" id="IPR045847">
    <property type="entry name" value="AIG1-like"/>
</dbReference>
<dbReference type="GO" id="GO:0003677">
    <property type="term" value="F:DNA binding"/>
    <property type="evidence" value="ECO:0007669"/>
    <property type="project" value="UniProtKB-KW"/>
</dbReference>
<dbReference type="SMART" id="SM00353">
    <property type="entry name" value="HLH"/>
    <property type="match status" value="1"/>
</dbReference>
<dbReference type="PROSITE" id="PS50888">
    <property type="entry name" value="BHLH"/>
    <property type="match status" value="1"/>
</dbReference>
<organism evidence="7 8">
    <name type="scientific">Sphenostylis stenocarpa</name>
    <dbReference type="NCBI Taxonomy" id="92480"/>
    <lineage>
        <taxon>Eukaryota</taxon>
        <taxon>Viridiplantae</taxon>
        <taxon>Streptophyta</taxon>
        <taxon>Embryophyta</taxon>
        <taxon>Tracheophyta</taxon>
        <taxon>Spermatophyta</taxon>
        <taxon>Magnoliopsida</taxon>
        <taxon>eudicotyledons</taxon>
        <taxon>Gunneridae</taxon>
        <taxon>Pentapetalae</taxon>
        <taxon>rosids</taxon>
        <taxon>fabids</taxon>
        <taxon>Fabales</taxon>
        <taxon>Fabaceae</taxon>
        <taxon>Papilionoideae</taxon>
        <taxon>50 kb inversion clade</taxon>
        <taxon>NPAAA clade</taxon>
        <taxon>indigoferoid/millettioid clade</taxon>
        <taxon>Phaseoleae</taxon>
        <taxon>Sphenostylis</taxon>
    </lineage>
</organism>
<dbReference type="Proteomes" id="UP001189624">
    <property type="component" value="Chromosome 2"/>
</dbReference>
<evidence type="ECO:0000256" key="5">
    <source>
        <dbReference type="ARBA" id="ARBA00023242"/>
    </source>
</evidence>
<dbReference type="InterPro" id="IPR011598">
    <property type="entry name" value="bHLH_dom"/>
</dbReference>
<gene>
    <name evidence="7" type="ORF">AYBTSS11_LOCUS5183</name>
</gene>
<dbReference type="GO" id="GO:0003700">
    <property type="term" value="F:DNA-binding transcription factor activity"/>
    <property type="evidence" value="ECO:0007669"/>
    <property type="project" value="InterPro"/>
</dbReference>
<feature type="domain" description="BHLH" evidence="6">
    <location>
        <begin position="51"/>
        <end position="111"/>
    </location>
</feature>
<evidence type="ECO:0000256" key="4">
    <source>
        <dbReference type="ARBA" id="ARBA00023163"/>
    </source>
</evidence>
<reference evidence="7" key="1">
    <citation type="submission" date="2023-10" db="EMBL/GenBank/DDBJ databases">
        <authorList>
            <person name="Domelevo Entfellner J.-B."/>
        </authorList>
    </citation>
    <scope>NUCLEOTIDE SEQUENCE</scope>
</reference>
<keyword evidence="4" id="KW-0804">Transcription</keyword>
<name>A0AA86VWN9_9FABA</name>
<protein>
    <recommendedName>
        <fullName evidence="6">BHLH domain-containing protein</fullName>
    </recommendedName>
</protein>
<dbReference type="EMBL" id="OY731399">
    <property type="protein sequence ID" value="CAJ1931315.1"/>
    <property type="molecule type" value="Genomic_DNA"/>
</dbReference>
<keyword evidence="3" id="KW-0238">DNA-binding</keyword>
<comment type="subcellular location">
    <subcellularLocation>
        <location evidence="1">Nucleus</location>
    </subcellularLocation>
</comment>
<dbReference type="InterPro" id="IPR036638">
    <property type="entry name" value="HLH_DNA-bd_sf"/>
</dbReference>
<evidence type="ECO:0000256" key="3">
    <source>
        <dbReference type="ARBA" id="ARBA00023125"/>
    </source>
</evidence>
<evidence type="ECO:0000256" key="2">
    <source>
        <dbReference type="ARBA" id="ARBA00023015"/>
    </source>
</evidence>
<keyword evidence="2" id="KW-0805">Transcription regulation</keyword>
<dbReference type="GO" id="GO:0046983">
    <property type="term" value="F:protein dimerization activity"/>
    <property type="evidence" value="ECO:0007669"/>
    <property type="project" value="InterPro"/>
</dbReference>
<evidence type="ECO:0000256" key="1">
    <source>
        <dbReference type="ARBA" id="ARBA00004123"/>
    </source>
</evidence>
<proteinExistence type="predicted"/>
<accession>A0AA86VWN9</accession>
<dbReference type="SUPFAM" id="SSF47459">
    <property type="entry name" value="HLH, helix-loop-helix DNA-binding domain"/>
    <property type="match status" value="1"/>
</dbReference>